<evidence type="ECO:0000256" key="10">
    <source>
        <dbReference type="ARBA" id="ARBA00023136"/>
    </source>
</evidence>
<comment type="subcellular location">
    <subcellularLocation>
        <location evidence="1">Endoplasmic reticulum membrane</location>
        <topology evidence="1">Multi-pass membrane protein</topology>
    </subcellularLocation>
</comment>
<dbReference type="Pfam" id="PF03839">
    <property type="entry name" value="Sec62"/>
    <property type="match status" value="1"/>
</dbReference>
<dbReference type="PANTHER" id="PTHR12443:SF9">
    <property type="entry name" value="TRANSLOCATION PROTEIN SEC62"/>
    <property type="match status" value="1"/>
</dbReference>
<evidence type="ECO:0000256" key="8">
    <source>
        <dbReference type="ARBA" id="ARBA00022989"/>
    </source>
</evidence>
<keyword evidence="6" id="KW-0256">Endoplasmic reticulum</keyword>
<organism evidence="12">
    <name type="scientific">Polytomella parva</name>
    <dbReference type="NCBI Taxonomy" id="51329"/>
    <lineage>
        <taxon>Eukaryota</taxon>
        <taxon>Viridiplantae</taxon>
        <taxon>Chlorophyta</taxon>
        <taxon>core chlorophytes</taxon>
        <taxon>Chlorophyceae</taxon>
        <taxon>CS clade</taxon>
        <taxon>Chlamydomonadales</taxon>
        <taxon>Chlamydomonadaceae</taxon>
        <taxon>Polytomella</taxon>
    </lineage>
</organism>
<feature type="transmembrane region" description="Helical" evidence="11">
    <location>
        <begin position="232"/>
        <end position="249"/>
    </location>
</feature>
<evidence type="ECO:0000256" key="7">
    <source>
        <dbReference type="ARBA" id="ARBA00022927"/>
    </source>
</evidence>
<protein>
    <recommendedName>
        <fullName evidence="3">Translocation protein SEC62</fullName>
    </recommendedName>
</protein>
<feature type="transmembrane region" description="Helical" evidence="11">
    <location>
        <begin position="141"/>
        <end position="164"/>
    </location>
</feature>
<feature type="transmembrane region" description="Helical" evidence="11">
    <location>
        <begin position="170"/>
        <end position="195"/>
    </location>
</feature>
<keyword evidence="5 11" id="KW-0812">Transmembrane</keyword>
<evidence type="ECO:0000256" key="1">
    <source>
        <dbReference type="ARBA" id="ARBA00004477"/>
    </source>
</evidence>
<name>A0A7S0YFT9_9CHLO</name>
<keyword evidence="8 11" id="KW-1133">Transmembrane helix</keyword>
<comment type="similarity">
    <text evidence="2">Belongs to the SEC62 family.</text>
</comment>
<evidence type="ECO:0000256" key="4">
    <source>
        <dbReference type="ARBA" id="ARBA00022448"/>
    </source>
</evidence>
<evidence type="ECO:0000313" key="12">
    <source>
        <dbReference type="EMBL" id="CAD8773947.1"/>
    </source>
</evidence>
<evidence type="ECO:0000256" key="3">
    <source>
        <dbReference type="ARBA" id="ARBA00021257"/>
    </source>
</evidence>
<keyword evidence="7" id="KW-0653">Protein transport</keyword>
<evidence type="ECO:0000256" key="5">
    <source>
        <dbReference type="ARBA" id="ARBA00022692"/>
    </source>
</evidence>
<dbReference type="GO" id="GO:0031204">
    <property type="term" value="P:post-translational protein targeting to membrane, translocation"/>
    <property type="evidence" value="ECO:0007669"/>
    <property type="project" value="TreeGrafter"/>
</dbReference>
<keyword evidence="4" id="KW-0813">Transport</keyword>
<dbReference type="EMBL" id="HBFM01016282">
    <property type="protein sequence ID" value="CAD8773947.1"/>
    <property type="molecule type" value="Transcribed_RNA"/>
</dbReference>
<keyword evidence="9" id="KW-0811">Translocation</keyword>
<proteinExistence type="inferred from homology"/>
<sequence>MPDAEPIDDVKIFANSLREKKGVPWHNAKLELNQDEGAYVEYFRGKDFYRYFVQNPGKIPETVLPNKAGKSVEDLSKDLLQILLKRKLVRRTDRKFKKARPEQKRLVKYPRTLVLISNQQAAIDEGFYTWTYDRPNGPLHYLGMVLVPLVVIGACLFPLAPLWLRFSFLYFLLGLMGLIVGILLIRGLIFLLIWTVTGRELWIFPNLLSDTVSFMDAFSPFVSFSAPKQSQLLVRAIVTAATAVLIWILKTHSPDAELLAASAKRAQESLADLLDLYGRHKQLGNETSSS</sequence>
<accession>A0A7S0YFT9</accession>
<gene>
    <name evidence="12" type="ORF">PPAR00522_LOCUS10353</name>
</gene>
<evidence type="ECO:0000256" key="6">
    <source>
        <dbReference type="ARBA" id="ARBA00022824"/>
    </source>
</evidence>
<evidence type="ECO:0000256" key="11">
    <source>
        <dbReference type="SAM" id="Phobius"/>
    </source>
</evidence>
<dbReference type="PANTHER" id="PTHR12443">
    <property type="entry name" value="TRANSLOCATION PROTEIN SEC62"/>
    <property type="match status" value="1"/>
</dbReference>
<dbReference type="InterPro" id="IPR004728">
    <property type="entry name" value="Sec62"/>
</dbReference>
<keyword evidence="10 11" id="KW-0472">Membrane</keyword>
<dbReference type="AlphaFoldDB" id="A0A7S0YFT9"/>
<evidence type="ECO:0000256" key="2">
    <source>
        <dbReference type="ARBA" id="ARBA00010604"/>
    </source>
</evidence>
<evidence type="ECO:0000256" key="9">
    <source>
        <dbReference type="ARBA" id="ARBA00023010"/>
    </source>
</evidence>
<dbReference type="GO" id="GO:0005789">
    <property type="term" value="C:endoplasmic reticulum membrane"/>
    <property type="evidence" value="ECO:0007669"/>
    <property type="project" value="UniProtKB-SubCell"/>
</dbReference>
<reference evidence="12" key="1">
    <citation type="submission" date="2021-01" db="EMBL/GenBank/DDBJ databases">
        <authorList>
            <person name="Corre E."/>
            <person name="Pelletier E."/>
            <person name="Niang G."/>
            <person name="Scheremetjew M."/>
            <person name="Finn R."/>
            <person name="Kale V."/>
            <person name="Holt S."/>
            <person name="Cochrane G."/>
            <person name="Meng A."/>
            <person name="Brown T."/>
            <person name="Cohen L."/>
        </authorList>
    </citation>
    <scope>NUCLEOTIDE SEQUENCE</scope>
    <source>
        <strain evidence="12">SAG 63-3</strain>
    </source>
</reference>